<organism evidence="2 3">
    <name type="scientific">Clostridium tepidiprofundi DSM 19306</name>
    <dbReference type="NCBI Taxonomy" id="1121338"/>
    <lineage>
        <taxon>Bacteria</taxon>
        <taxon>Bacillati</taxon>
        <taxon>Bacillota</taxon>
        <taxon>Clostridia</taxon>
        <taxon>Eubacteriales</taxon>
        <taxon>Clostridiaceae</taxon>
        <taxon>Clostridium</taxon>
    </lineage>
</organism>
<feature type="domain" description="Nudix hydrolase" evidence="1">
    <location>
        <begin position="2"/>
        <end position="129"/>
    </location>
</feature>
<evidence type="ECO:0000259" key="1">
    <source>
        <dbReference type="PROSITE" id="PS51462"/>
    </source>
</evidence>
<dbReference type="OrthoDB" id="9804563at2"/>
<dbReference type="PROSITE" id="PS51462">
    <property type="entry name" value="NUDIX"/>
    <property type="match status" value="1"/>
</dbReference>
<comment type="caution">
    <text evidence="2">The sequence shown here is derived from an EMBL/GenBank/DDBJ whole genome shotgun (WGS) entry which is preliminary data.</text>
</comment>
<keyword evidence="3" id="KW-1185">Reference proteome</keyword>
<dbReference type="Pfam" id="PF00293">
    <property type="entry name" value="NUDIX"/>
    <property type="match status" value="1"/>
</dbReference>
<reference evidence="2 3" key="1">
    <citation type="submission" date="2016-02" db="EMBL/GenBank/DDBJ databases">
        <title>Genome sequence of Clostridium tepidiprofundi DSM 19306.</title>
        <authorList>
            <person name="Poehlein A."/>
            <person name="Daniel R."/>
        </authorList>
    </citation>
    <scope>NUCLEOTIDE SEQUENCE [LARGE SCALE GENOMIC DNA]</scope>
    <source>
        <strain evidence="2 3">DSM 19306</strain>
    </source>
</reference>
<proteinExistence type="predicted"/>
<dbReference type="RefSeq" id="WP_066826751.1">
    <property type="nucleotide sequence ID" value="NZ_LTBA01000040.1"/>
</dbReference>
<gene>
    <name evidence="2" type="ORF">CLTEP_22800</name>
</gene>
<dbReference type="InterPro" id="IPR015797">
    <property type="entry name" value="NUDIX_hydrolase-like_dom_sf"/>
</dbReference>
<keyword evidence="2" id="KW-0378">Hydrolase</keyword>
<evidence type="ECO:0000313" key="3">
    <source>
        <dbReference type="Proteomes" id="UP000075531"/>
    </source>
</evidence>
<dbReference type="STRING" id="1121338.CLTEP_22800"/>
<protein>
    <submittedName>
        <fullName evidence="2">Nucleoside triphosphate pyrophosphohydrolase</fullName>
    </submittedName>
</protein>
<dbReference type="Proteomes" id="UP000075531">
    <property type="component" value="Unassembled WGS sequence"/>
</dbReference>
<dbReference type="EMBL" id="LTBA01000040">
    <property type="protein sequence ID" value="KYH32059.1"/>
    <property type="molecule type" value="Genomic_DNA"/>
</dbReference>
<accession>A0A151AWL0</accession>
<dbReference type="InterPro" id="IPR000086">
    <property type="entry name" value="NUDIX_hydrolase_dom"/>
</dbReference>
<dbReference type="PATRIC" id="fig|1121338.3.peg.2349"/>
<name>A0A151AWL0_9CLOT</name>
<dbReference type="AlphaFoldDB" id="A0A151AWL0"/>
<dbReference type="SUPFAM" id="SSF55811">
    <property type="entry name" value="Nudix"/>
    <property type="match status" value="1"/>
</dbReference>
<evidence type="ECO:0000313" key="2">
    <source>
        <dbReference type="EMBL" id="KYH32059.1"/>
    </source>
</evidence>
<dbReference type="Gene3D" id="3.90.79.10">
    <property type="entry name" value="Nucleoside Triphosphate Pyrophosphohydrolase"/>
    <property type="match status" value="1"/>
</dbReference>
<sequence length="154" mass="17868">MVKLRSRAIIPYNEGILMIHRIREIGGKRVEYYVFPGGGVEGEETPEECIVREAFEELSINVKVDKELYRLSYVDEGQLEILYLCDYISGEIKIGNGPEFQEKNRGLYIPTVVKIEDIHNLNIIEEVKKALIADLKKYKNIKSIPKRERNLEKL</sequence>
<dbReference type="PANTHER" id="PTHR43736:SF2">
    <property type="entry name" value="MUTT_NUDIX FAMILY PROTEIN"/>
    <property type="match status" value="1"/>
</dbReference>
<dbReference type="PANTHER" id="PTHR43736">
    <property type="entry name" value="ADP-RIBOSE PYROPHOSPHATASE"/>
    <property type="match status" value="1"/>
</dbReference>
<dbReference type="GO" id="GO:0016787">
    <property type="term" value="F:hydrolase activity"/>
    <property type="evidence" value="ECO:0007669"/>
    <property type="project" value="UniProtKB-KW"/>
</dbReference>